<organism evidence="3 4">
    <name type="scientific">Noviherbaspirillum humi</name>
    <dbReference type="NCBI Taxonomy" id="1688639"/>
    <lineage>
        <taxon>Bacteria</taxon>
        <taxon>Pseudomonadati</taxon>
        <taxon>Pseudomonadota</taxon>
        <taxon>Betaproteobacteria</taxon>
        <taxon>Burkholderiales</taxon>
        <taxon>Oxalobacteraceae</taxon>
        <taxon>Noviherbaspirillum</taxon>
    </lineage>
</organism>
<evidence type="ECO:0000256" key="2">
    <source>
        <dbReference type="SAM" id="SignalP"/>
    </source>
</evidence>
<dbReference type="PIRSF" id="PIRSF017082">
    <property type="entry name" value="YflP"/>
    <property type="match status" value="1"/>
</dbReference>
<dbReference type="PANTHER" id="PTHR42928">
    <property type="entry name" value="TRICARBOXYLATE-BINDING PROTEIN"/>
    <property type="match status" value="1"/>
</dbReference>
<evidence type="ECO:0000313" key="3">
    <source>
        <dbReference type="EMBL" id="SNS92541.1"/>
    </source>
</evidence>
<dbReference type="Proteomes" id="UP000198284">
    <property type="component" value="Unassembled WGS sequence"/>
</dbReference>
<reference evidence="3 4" key="1">
    <citation type="submission" date="2017-06" db="EMBL/GenBank/DDBJ databases">
        <authorList>
            <person name="Kim H.J."/>
            <person name="Triplett B.A."/>
        </authorList>
    </citation>
    <scope>NUCLEOTIDE SEQUENCE [LARGE SCALE GENOMIC DNA]</scope>
    <source>
        <strain evidence="3 4">U15</strain>
    </source>
</reference>
<dbReference type="CDD" id="cd13578">
    <property type="entry name" value="PBP2_Bug27"/>
    <property type="match status" value="1"/>
</dbReference>
<evidence type="ECO:0000313" key="4">
    <source>
        <dbReference type="Proteomes" id="UP000198284"/>
    </source>
</evidence>
<gene>
    <name evidence="3" type="ORF">SAMN06265795_10995</name>
</gene>
<dbReference type="AlphaFoldDB" id="A0A239IG55"/>
<feature type="signal peptide" evidence="2">
    <location>
        <begin position="1"/>
        <end position="22"/>
    </location>
</feature>
<dbReference type="PANTHER" id="PTHR42928:SF5">
    <property type="entry name" value="BLR1237 PROTEIN"/>
    <property type="match status" value="1"/>
</dbReference>
<proteinExistence type="inferred from homology"/>
<keyword evidence="3" id="KW-0675">Receptor</keyword>
<keyword evidence="2" id="KW-0732">Signal</keyword>
<name>A0A239IG55_9BURK</name>
<dbReference type="Gene3D" id="3.40.190.10">
    <property type="entry name" value="Periplasmic binding protein-like II"/>
    <property type="match status" value="1"/>
</dbReference>
<accession>A0A239IG55</accession>
<feature type="chain" id="PRO_5012873351" evidence="2">
    <location>
        <begin position="23"/>
        <end position="323"/>
    </location>
</feature>
<dbReference type="EMBL" id="FZOT01000009">
    <property type="protein sequence ID" value="SNS92541.1"/>
    <property type="molecule type" value="Genomic_DNA"/>
</dbReference>
<evidence type="ECO:0000256" key="1">
    <source>
        <dbReference type="ARBA" id="ARBA00006987"/>
    </source>
</evidence>
<protein>
    <submittedName>
        <fullName evidence="3">Tripartite-type tricarboxylate transporter, receptor component TctC</fullName>
    </submittedName>
</protein>
<comment type="similarity">
    <text evidence="1">Belongs to the UPF0065 (bug) family.</text>
</comment>
<dbReference type="Gene3D" id="3.40.190.150">
    <property type="entry name" value="Bordetella uptake gene, domain 1"/>
    <property type="match status" value="1"/>
</dbReference>
<dbReference type="Pfam" id="PF03401">
    <property type="entry name" value="TctC"/>
    <property type="match status" value="1"/>
</dbReference>
<dbReference type="SUPFAM" id="SSF53850">
    <property type="entry name" value="Periplasmic binding protein-like II"/>
    <property type="match status" value="1"/>
</dbReference>
<dbReference type="InterPro" id="IPR042100">
    <property type="entry name" value="Bug_dom1"/>
</dbReference>
<sequence length="323" mass="33355">MKFIMRLSLGLAFAATAAVATAQQTFPTKPIRLVVPFPPGGGTDILARVVANKLQSGSGWTVVVENRPGAGGNIGVDVVAKAPADGYNIVMGQTSNLAVNPTLYAKLPYNPLKDLAPVTTIASAPLVLVVSANSPFKTIADIVAAAKAKPSAVTFGSPGNGTVAHLSGELLQRAAGIKLQHIPYKGANQAMTDLVGNQIDLYMSSIPTALAQIKGGKLRAIAVTSTKRVHDLPAVPTVAEAGFKGVEAATWFGFLVPAGTPAPIIQKLNAETNKALKTPEVREKIAAEGAEVLGGTPEEFAALIKSEIARWGVVVKESGAKID</sequence>
<dbReference type="InterPro" id="IPR005064">
    <property type="entry name" value="BUG"/>
</dbReference>
<keyword evidence="4" id="KW-1185">Reference proteome</keyword>